<dbReference type="EMBL" id="JBEUSY010000367">
    <property type="protein sequence ID" value="KAL1236664.1"/>
    <property type="molecule type" value="Genomic_DNA"/>
</dbReference>
<name>A0ABR3KIF4_TRISP</name>
<feature type="region of interest" description="Disordered" evidence="1">
    <location>
        <begin position="164"/>
        <end position="186"/>
    </location>
</feature>
<feature type="compositionally biased region" description="Basic residues" evidence="1">
    <location>
        <begin position="170"/>
        <end position="179"/>
    </location>
</feature>
<dbReference type="Proteomes" id="UP001558632">
    <property type="component" value="Unassembled WGS sequence"/>
</dbReference>
<reference evidence="2 3" key="1">
    <citation type="submission" date="2024-07" db="EMBL/GenBank/DDBJ databases">
        <title>Enhanced genomic and transcriptomic resources for Trichinella pseudospiralis and T. spiralis underpin the discovery of pronounced molecular differences between stages and species.</title>
        <authorList>
            <person name="Pasi K.K."/>
            <person name="La Rosa G."/>
            <person name="Gomez-Morales M.A."/>
            <person name="Tosini F."/>
            <person name="Sumanam S."/>
            <person name="Young N.D."/>
            <person name="Chang B.C."/>
            <person name="Robin G.B."/>
        </authorList>
    </citation>
    <scope>NUCLEOTIDE SEQUENCE [LARGE SCALE GENOMIC DNA]</scope>
    <source>
        <strain evidence="2">ISS534</strain>
    </source>
</reference>
<evidence type="ECO:0000313" key="2">
    <source>
        <dbReference type="EMBL" id="KAL1236664.1"/>
    </source>
</evidence>
<evidence type="ECO:0000256" key="1">
    <source>
        <dbReference type="SAM" id="MobiDB-lite"/>
    </source>
</evidence>
<keyword evidence="3" id="KW-1185">Reference proteome</keyword>
<proteinExistence type="predicted"/>
<accession>A0ABR3KIF4</accession>
<comment type="caution">
    <text evidence="2">The sequence shown here is derived from an EMBL/GenBank/DDBJ whole genome shotgun (WGS) entry which is preliminary data.</text>
</comment>
<sequence>MIFIENPIVTIVRIKKISYRHGLRLAHISEPETDSVDDQRSSFVVESSAKLTSDDEELRLSRRQNLDNKSLHLQKQHLILHAFCKNQLNILDSTSIQHFKYIVEQSHVYAAQCNWNFQITESELEIFLRTLLKMGLVPMLRYSMFQEGLRYLHFNDNSEAVLDRESPRKNTSRLTKKSFHIKEEIS</sequence>
<protein>
    <submittedName>
        <fullName evidence="2">PiggyBac transposable element-derived protein</fullName>
    </submittedName>
</protein>
<gene>
    <name evidence="2" type="ORF">TSPI_08151</name>
</gene>
<evidence type="ECO:0000313" key="3">
    <source>
        <dbReference type="Proteomes" id="UP001558632"/>
    </source>
</evidence>
<organism evidence="2 3">
    <name type="scientific">Trichinella spiralis</name>
    <name type="common">Trichina worm</name>
    <dbReference type="NCBI Taxonomy" id="6334"/>
    <lineage>
        <taxon>Eukaryota</taxon>
        <taxon>Metazoa</taxon>
        <taxon>Ecdysozoa</taxon>
        <taxon>Nematoda</taxon>
        <taxon>Enoplea</taxon>
        <taxon>Dorylaimia</taxon>
        <taxon>Trichinellida</taxon>
        <taxon>Trichinellidae</taxon>
        <taxon>Trichinella</taxon>
    </lineage>
</organism>